<dbReference type="PANTHER" id="PTHR43378">
    <property type="entry name" value="UDP-3-O-ACYLGLUCOSAMINE N-ACYLTRANSFERASE"/>
    <property type="match status" value="1"/>
</dbReference>
<evidence type="ECO:0000313" key="8">
    <source>
        <dbReference type="Proteomes" id="UP000609802"/>
    </source>
</evidence>
<dbReference type="SUPFAM" id="SSF51161">
    <property type="entry name" value="Trimeric LpxA-like enzymes"/>
    <property type="match status" value="1"/>
</dbReference>
<comment type="caution">
    <text evidence="7">The sequence shown here is derived from an EMBL/GenBank/DDBJ whole genome shotgun (WGS) entry which is preliminary data.</text>
</comment>
<keyword evidence="8" id="KW-1185">Reference proteome</keyword>
<dbReference type="InterPro" id="IPR007691">
    <property type="entry name" value="LpxD"/>
</dbReference>
<dbReference type="Proteomes" id="UP000609802">
    <property type="component" value="Unassembled WGS sequence"/>
</dbReference>
<keyword evidence="6" id="KW-0175">Coiled coil</keyword>
<accession>A0ABQ3IIG0</accession>
<organism evidence="7 8">
    <name type="scientific">Aliiroseovarius zhejiangensis</name>
    <dbReference type="NCBI Taxonomy" id="1632025"/>
    <lineage>
        <taxon>Bacteria</taxon>
        <taxon>Pseudomonadati</taxon>
        <taxon>Pseudomonadota</taxon>
        <taxon>Alphaproteobacteria</taxon>
        <taxon>Rhodobacterales</taxon>
        <taxon>Paracoccaceae</taxon>
        <taxon>Aliiroseovarius</taxon>
    </lineage>
</organism>
<dbReference type="PANTHER" id="PTHR43378:SF2">
    <property type="entry name" value="UDP-3-O-ACYLGLUCOSAMINE N-ACYLTRANSFERASE 1, MITOCHONDRIAL-RELATED"/>
    <property type="match status" value="1"/>
</dbReference>
<keyword evidence="2" id="KW-0441">Lipid A biosynthesis</keyword>
<reference evidence="8" key="1">
    <citation type="journal article" date="2019" name="Int. J. Syst. Evol. Microbiol.">
        <title>The Global Catalogue of Microorganisms (GCM) 10K type strain sequencing project: providing services to taxonomists for standard genome sequencing and annotation.</title>
        <authorList>
            <consortium name="The Broad Institute Genomics Platform"/>
            <consortium name="The Broad Institute Genome Sequencing Center for Infectious Disease"/>
            <person name="Wu L."/>
            <person name="Ma J."/>
        </authorList>
    </citation>
    <scope>NUCLEOTIDE SEQUENCE [LARGE SCALE GENOMIC DNA]</scope>
    <source>
        <strain evidence="8">KCTC 42443</strain>
    </source>
</reference>
<dbReference type="CDD" id="cd03352">
    <property type="entry name" value="LbH_LpxD"/>
    <property type="match status" value="1"/>
</dbReference>
<evidence type="ECO:0000256" key="6">
    <source>
        <dbReference type="SAM" id="Coils"/>
    </source>
</evidence>
<dbReference type="Pfam" id="PF00132">
    <property type="entry name" value="Hexapep"/>
    <property type="match status" value="1"/>
</dbReference>
<feature type="coiled-coil region" evidence="6">
    <location>
        <begin position="344"/>
        <end position="371"/>
    </location>
</feature>
<name>A0ABQ3IIG0_9RHOB</name>
<gene>
    <name evidence="7" type="primary">lpxD</name>
    <name evidence="7" type="ORF">GCM10016455_00800</name>
</gene>
<evidence type="ECO:0000256" key="4">
    <source>
        <dbReference type="ARBA" id="ARBA00023098"/>
    </source>
</evidence>
<keyword evidence="3" id="KW-0808">Transferase</keyword>
<keyword evidence="4" id="KW-0443">Lipid metabolism</keyword>
<keyword evidence="1" id="KW-0444">Lipid biosynthesis</keyword>
<dbReference type="InterPro" id="IPR001451">
    <property type="entry name" value="Hexapep"/>
</dbReference>
<evidence type="ECO:0000256" key="1">
    <source>
        <dbReference type="ARBA" id="ARBA00022516"/>
    </source>
</evidence>
<dbReference type="Gene3D" id="2.160.10.10">
    <property type="entry name" value="Hexapeptide repeat proteins"/>
    <property type="match status" value="1"/>
</dbReference>
<evidence type="ECO:0000256" key="3">
    <source>
        <dbReference type="ARBA" id="ARBA00022679"/>
    </source>
</evidence>
<keyword evidence="5" id="KW-0012">Acyltransferase</keyword>
<sequence>MRDQMQFTLSDIAASLGVEVMGNGDIDLVGAAEPGDAGPDQLALAMDPKYADGIARGRARAALLWVGADWQALGLEGAICLNRGKAAMPLLTRALDPGLGIAEGIHPTAVVDDTAQIGPGARIGPLAVIGANVTIGARATIAPHASVGYGTVIGDDLVLHPGARIAHLCTIGDRYIGQSNSVVGGDGFSYVTLDKESAVESLRGGMAEGEKAVAVEGSHHWARVHSLGGVEIGDDVELGASSTIDRGTIRATRIGRGTKIDCQVQVGHNADVGEDVMMCGNVGVSGSARIGNRVVLGGKVGVSDNIFIGDDVIAGGGTNIYTNVPAGRAVLGSPAVKIETEMAIRRELRRLPRLAEALRELQKTVSKLVDKD</sequence>
<evidence type="ECO:0000256" key="5">
    <source>
        <dbReference type="ARBA" id="ARBA00023315"/>
    </source>
</evidence>
<evidence type="ECO:0000313" key="7">
    <source>
        <dbReference type="EMBL" id="GHE85470.1"/>
    </source>
</evidence>
<dbReference type="InterPro" id="IPR011004">
    <property type="entry name" value="Trimer_LpxA-like_sf"/>
</dbReference>
<proteinExistence type="predicted"/>
<dbReference type="Gene3D" id="3.40.1390.10">
    <property type="entry name" value="MurE/MurF, N-terminal domain"/>
    <property type="match status" value="1"/>
</dbReference>
<evidence type="ECO:0000256" key="2">
    <source>
        <dbReference type="ARBA" id="ARBA00022556"/>
    </source>
</evidence>
<protein>
    <submittedName>
        <fullName evidence="7">UDP-3-O-(3-hydroxymyristoyl)glucosamine N-acyltransferase</fullName>
    </submittedName>
</protein>
<dbReference type="NCBIfam" id="NF002060">
    <property type="entry name" value="PRK00892.1"/>
    <property type="match status" value="1"/>
</dbReference>
<dbReference type="EMBL" id="BNCH01000001">
    <property type="protein sequence ID" value="GHE85470.1"/>
    <property type="molecule type" value="Genomic_DNA"/>
</dbReference>